<protein>
    <recommendedName>
        <fullName evidence="4">DUF4149 domain-containing protein</fullName>
    </recommendedName>
</protein>
<keyword evidence="1" id="KW-0472">Membrane</keyword>
<dbReference type="AlphaFoldDB" id="A0A1T5D502"/>
<evidence type="ECO:0000313" key="3">
    <source>
        <dbReference type="Proteomes" id="UP000190339"/>
    </source>
</evidence>
<evidence type="ECO:0008006" key="4">
    <source>
        <dbReference type="Google" id="ProtNLM"/>
    </source>
</evidence>
<feature type="transmembrane region" description="Helical" evidence="1">
    <location>
        <begin position="12"/>
        <end position="31"/>
    </location>
</feature>
<feature type="transmembrane region" description="Helical" evidence="1">
    <location>
        <begin position="71"/>
        <end position="95"/>
    </location>
</feature>
<feature type="transmembrane region" description="Helical" evidence="1">
    <location>
        <begin position="116"/>
        <end position="135"/>
    </location>
</feature>
<dbReference type="EMBL" id="FUYL01000008">
    <property type="protein sequence ID" value="SKB66671.1"/>
    <property type="molecule type" value="Genomic_DNA"/>
</dbReference>
<keyword evidence="1" id="KW-1133">Transmembrane helix</keyword>
<keyword evidence="3" id="KW-1185">Reference proteome</keyword>
<organism evidence="2 3">
    <name type="scientific">Maribacter arcticus</name>
    <dbReference type="NCBI Taxonomy" id="561365"/>
    <lineage>
        <taxon>Bacteria</taxon>
        <taxon>Pseudomonadati</taxon>
        <taxon>Bacteroidota</taxon>
        <taxon>Flavobacteriia</taxon>
        <taxon>Flavobacteriales</taxon>
        <taxon>Flavobacteriaceae</taxon>
        <taxon>Maribacter</taxon>
    </lineage>
</organism>
<sequence length="138" mass="16432">MLETIRLICDTGLFVLIWIVQLIIYPSFSYYKHDDLFKWHDIYTKRIAVIVIPLMVGQLITSSIQVYFNPYFYTITSSLLVIGVWLSTFLVFVPLHTNLSKREEVELSIKKLKLHNWLRTLLWSLIFIVTCYYKFKTS</sequence>
<evidence type="ECO:0000256" key="1">
    <source>
        <dbReference type="SAM" id="Phobius"/>
    </source>
</evidence>
<name>A0A1T5D502_9FLAO</name>
<dbReference type="Proteomes" id="UP000190339">
    <property type="component" value="Unassembled WGS sequence"/>
</dbReference>
<feature type="transmembrane region" description="Helical" evidence="1">
    <location>
        <begin position="43"/>
        <end position="65"/>
    </location>
</feature>
<accession>A0A1T5D502</accession>
<proteinExistence type="predicted"/>
<dbReference type="STRING" id="561365.SAMN05660866_02703"/>
<evidence type="ECO:0000313" key="2">
    <source>
        <dbReference type="EMBL" id="SKB66671.1"/>
    </source>
</evidence>
<keyword evidence="1" id="KW-0812">Transmembrane</keyword>
<gene>
    <name evidence="2" type="ORF">SAMN05660866_02703</name>
</gene>
<reference evidence="3" key="1">
    <citation type="submission" date="2017-02" db="EMBL/GenBank/DDBJ databases">
        <authorList>
            <person name="Varghese N."/>
            <person name="Submissions S."/>
        </authorList>
    </citation>
    <scope>NUCLEOTIDE SEQUENCE [LARGE SCALE GENOMIC DNA]</scope>
    <source>
        <strain evidence="3">DSM 23546</strain>
    </source>
</reference>